<feature type="compositionally biased region" description="Basic residues" evidence="1">
    <location>
        <begin position="88"/>
        <end position="104"/>
    </location>
</feature>
<organism evidence="2 3">
    <name type="scientific">Aldrovandia affinis</name>
    <dbReference type="NCBI Taxonomy" id="143900"/>
    <lineage>
        <taxon>Eukaryota</taxon>
        <taxon>Metazoa</taxon>
        <taxon>Chordata</taxon>
        <taxon>Craniata</taxon>
        <taxon>Vertebrata</taxon>
        <taxon>Euteleostomi</taxon>
        <taxon>Actinopterygii</taxon>
        <taxon>Neopterygii</taxon>
        <taxon>Teleostei</taxon>
        <taxon>Notacanthiformes</taxon>
        <taxon>Halosauridae</taxon>
        <taxon>Aldrovandia</taxon>
    </lineage>
</organism>
<dbReference type="AlphaFoldDB" id="A0AAD7S9X9"/>
<evidence type="ECO:0000313" key="3">
    <source>
        <dbReference type="Proteomes" id="UP001221898"/>
    </source>
</evidence>
<comment type="caution">
    <text evidence="2">The sequence shown here is derived from an EMBL/GenBank/DDBJ whole genome shotgun (WGS) entry which is preliminary data.</text>
</comment>
<evidence type="ECO:0000256" key="1">
    <source>
        <dbReference type="SAM" id="MobiDB-lite"/>
    </source>
</evidence>
<keyword evidence="3" id="KW-1185">Reference proteome</keyword>
<protein>
    <submittedName>
        <fullName evidence="2">Uncharacterized protein</fullName>
    </submittedName>
</protein>
<dbReference type="EMBL" id="JAINUG010000088">
    <property type="protein sequence ID" value="KAJ8398689.1"/>
    <property type="molecule type" value="Genomic_DNA"/>
</dbReference>
<sequence length="184" mass="20757">MSVQDLSHRQTPQRTLPVEVTHHSWRAASTHPVPPDSSRHPRGNHHLATGQPRVQGPVVQSLCTRDRGRALAKESRHCLVSRGPNVRPGHHMRQRLQVPKKSRQVKPGEEKAPVRHPLQKHFAGEAGVKHVQLQWHPRDTPPPATGAYINSRLTYSYLPPHKKRKTALVRASLARARTGKTYAR</sequence>
<feature type="region of interest" description="Disordered" evidence="1">
    <location>
        <begin position="26"/>
        <end position="51"/>
    </location>
</feature>
<gene>
    <name evidence="2" type="ORF">AAFF_G00418860</name>
</gene>
<name>A0AAD7S9X9_9TELE</name>
<dbReference type="Proteomes" id="UP001221898">
    <property type="component" value="Unassembled WGS sequence"/>
</dbReference>
<accession>A0AAD7S9X9</accession>
<reference evidence="2" key="1">
    <citation type="journal article" date="2023" name="Science">
        <title>Genome structures resolve the early diversification of teleost fishes.</title>
        <authorList>
            <person name="Parey E."/>
            <person name="Louis A."/>
            <person name="Montfort J."/>
            <person name="Bouchez O."/>
            <person name="Roques C."/>
            <person name="Iampietro C."/>
            <person name="Lluch J."/>
            <person name="Castinel A."/>
            <person name="Donnadieu C."/>
            <person name="Desvignes T."/>
            <person name="Floi Bucao C."/>
            <person name="Jouanno E."/>
            <person name="Wen M."/>
            <person name="Mejri S."/>
            <person name="Dirks R."/>
            <person name="Jansen H."/>
            <person name="Henkel C."/>
            <person name="Chen W.J."/>
            <person name="Zahm M."/>
            <person name="Cabau C."/>
            <person name="Klopp C."/>
            <person name="Thompson A.W."/>
            <person name="Robinson-Rechavi M."/>
            <person name="Braasch I."/>
            <person name="Lecointre G."/>
            <person name="Bobe J."/>
            <person name="Postlethwait J.H."/>
            <person name="Berthelot C."/>
            <person name="Roest Crollius H."/>
            <person name="Guiguen Y."/>
        </authorList>
    </citation>
    <scope>NUCLEOTIDE SEQUENCE</scope>
    <source>
        <strain evidence="2">NC1722</strain>
    </source>
</reference>
<evidence type="ECO:0000313" key="2">
    <source>
        <dbReference type="EMBL" id="KAJ8398689.1"/>
    </source>
</evidence>
<feature type="region of interest" description="Disordered" evidence="1">
    <location>
        <begin position="81"/>
        <end position="114"/>
    </location>
</feature>
<proteinExistence type="predicted"/>